<dbReference type="InterPro" id="IPR030678">
    <property type="entry name" value="Peptide/Ni-bd"/>
</dbReference>
<evidence type="ECO:0000256" key="2">
    <source>
        <dbReference type="ARBA" id="ARBA00005695"/>
    </source>
</evidence>
<dbReference type="PANTHER" id="PTHR30290">
    <property type="entry name" value="PERIPLASMIC BINDING COMPONENT OF ABC TRANSPORTER"/>
    <property type="match status" value="1"/>
</dbReference>
<dbReference type="Gene3D" id="3.10.105.10">
    <property type="entry name" value="Dipeptide-binding Protein, Domain 3"/>
    <property type="match status" value="1"/>
</dbReference>
<dbReference type="InterPro" id="IPR000914">
    <property type="entry name" value="SBP_5_dom"/>
</dbReference>
<accession>A0ABZ2V679</accession>
<evidence type="ECO:0000256" key="5">
    <source>
        <dbReference type="SAM" id="SignalP"/>
    </source>
</evidence>
<sequence length="507" mass="54034">MSRFIRLAATASILLCAALPAAAQDDTLTIAVTFGPNAEIPDPRVGYNGWMSNQTGVTETLMGIDYDLNLYPRLAESIAQTAPTTWQVTLREGLRFHDGSPVTAQSVVDAITPISDEDHPAYNARLAGLLHLAGITADGDQTVIFETNSPNAAFQWTLSAPGVAILGDASADFPINATGPYVFREAIPDQLYRVEDNADYRLGIPGFDEIHVRAAADPATAALAFEAGEVDMVINYPETDFERIQETGALGFASPTSRLYFYALNADSGPLANPLIRRAVSMAIDRQGIVDAVLSGVGGVPAGAMYPQSSVWAVETDVTYDPVKAEELLAEAGAVKEGGRWMLDGAPIELDIVTYASRAPLPPSAELTQAFLQAIGITSTISIGEYGASRDALAAGEADMFLQAWVTLPQGDPSAIMELLLASEGTSNAGQYANAALDQLLAEGRTTFDSAARQDIYAQVQQIVAAEAPIIPVFHVAQVVVARDGLTGYQVHPIENYWITHETRFAE</sequence>
<evidence type="ECO:0000259" key="6">
    <source>
        <dbReference type="Pfam" id="PF00496"/>
    </source>
</evidence>
<dbReference type="Pfam" id="PF00496">
    <property type="entry name" value="SBP_bac_5"/>
    <property type="match status" value="1"/>
</dbReference>
<dbReference type="EMBL" id="CP150951">
    <property type="protein sequence ID" value="WZC49721.1"/>
    <property type="molecule type" value="Genomic_DNA"/>
</dbReference>
<evidence type="ECO:0000313" key="8">
    <source>
        <dbReference type="Proteomes" id="UP001440612"/>
    </source>
</evidence>
<feature type="signal peptide" evidence="5">
    <location>
        <begin position="1"/>
        <end position="23"/>
    </location>
</feature>
<dbReference type="RefSeq" id="WP_341367831.1">
    <property type="nucleotide sequence ID" value="NZ_CP150951.2"/>
</dbReference>
<comment type="subcellular location">
    <subcellularLocation>
        <location evidence="1">Periplasm</location>
    </subcellularLocation>
</comment>
<keyword evidence="3" id="KW-0813">Transport</keyword>
<feature type="domain" description="Solute-binding protein family 5" evidence="6">
    <location>
        <begin position="70"/>
        <end position="426"/>
    </location>
</feature>
<dbReference type="PANTHER" id="PTHR30290:SF10">
    <property type="entry name" value="PERIPLASMIC OLIGOPEPTIDE-BINDING PROTEIN-RELATED"/>
    <property type="match status" value="1"/>
</dbReference>
<organism evidence="7 8">
    <name type="scientific">Yoonia phaeophyticola</name>
    <dbReference type="NCBI Taxonomy" id="3137369"/>
    <lineage>
        <taxon>Bacteria</taxon>
        <taxon>Pseudomonadati</taxon>
        <taxon>Pseudomonadota</taxon>
        <taxon>Alphaproteobacteria</taxon>
        <taxon>Rhodobacterales</taxon>
        <taxon>Paracoccaceae</taxon>
        <taxon>Yoonia</taxon>
    </lineage>
</organism>
<keyword evidence="4 5" id="KW-0732">Signal</keyword>
<evidence type="ECO:0000256" key="1">
    <source>
        <dbReference type="ARBA" id="ARBA00004418"/>
    </source>
</evidence>
<evidence type="ECO:0000256" key="3">
    <source>
        <dbReference type="ARBA" id="ARBA00022448"/>
    </source>
</evidence>
<dbReference type="SUPFAM" id="SSF53850">
    <property type="entry name" value="Periplasmic binding protein-like II"/>
    <property type="match status" value="1"/>
</dbReference>
<dbReference type="Gene3D" id="3.40.190.10">
    <property type="entry name" value="Periplasmic binding protein-like II"/>
    <property type="match status" value="1"/>
</dbReference>
<protein>
    <submittedName>
        <fullName evidence="7">ABC transporter substrate-binding protein</fullName>
    </submittedName>
</protein>
<evidence type="ECO:0000256" key="4">
    <source>
        <dbReference type="ARBA" id="ARBA00022729"/>
    </source>
</evidence>
<dbReference type="InterPro" id="IPR039424">
    <property type="entry name" value="SBP_5"/>
</dbReference>
<dbReference type="PIRSF" id="PIRSF002741">
    <property type="entry name" value="MppA"/>
    <property type="match status" value="1"/>
</dbReference>
<comment type="similarity">
    <text evidence="2">Belongs to the bacterial solute-binding protein 5 family.</text>
</comment>
<feature type="chain" id="PRO_5045467687" evidence="5">
    <location>
        <begin position="24"/>
        <end position="507"/>
    </location>
</feature>
<keyword evidence="8" id="KW-1185">Reference proteome</keyword>
<reference evidence="8" key="1">
    <citation type="submission" date="2024-04" db="EMBL/GenBank/DDBJ databases">
        <title>Phylogenomic analyses of a clade within the roseobacter group suggest taxonomic reassignments of species of the genera Aestuariivita, Citreicella, Loktanella, Nautella, Pelagibaca, Ruegeria, Thalassobius, Thiobacimonas and Tropicibacter, and the proposal o.</title>
        <authorList>
            <person name="Jeon C.O."/>
        </authorList>
    </citation>
    <scope>NUCLEOTIDE SEQUENCE [LARGE SCALE GENOMIC DNA]</scope>
    <source>
        <strain evidence="8">BS5-3</strain>
    </source>
</reference>
<proteinExistence type="inferred from homology"/>
<gene>
    <name evidence="7" type="ORF">AABB29_03450</name>
</gene>
<dbReference type="Proteomes" id="UP001440612">
    <property type="component" value="Chromosome"/>
</dbReference>
<name>A0ABZ2V679_9RHOB</name>
<dbReference type="CDD" id="cd08490">
    <property type="entry name" value="PBP2_NikA_DppA_OppA_like_3"/>
    <property type="match status" value="1"/>
</dbReference>
<evidence type="ECO:0000313" key="7">
    <source>
        <dbReference type="EMBL" id="WZC49721.1"/>
    </source>
</evidence>